<evidence type="ECO:0000259" key="1">
    <source>
        <dbReference type="Pfam" id="PF03732"/>
    </source>
</evidence>
<dbReference type="EMBL" id="SDMP01000009">
    <property type="protein sequence ID" value="RYR36453.1"/>
    <property type="molecule type" value="Genomic_DNA"/>
</dbReference>
<proteinExistence type="predicted"/>
<accession>A0A445BCQ2</accession>
<gene>
    <name evidence="2" type="ORF">Ahy_A09g041414</name>
</gene>
<dbReference type="InterPro" id="IPR005162">
    <property type="entry name" value="Retrotrans_gag_dom"/>
</dbReference>
<evidence type="ECO:0000313" key="2">
    <source>
        <dbReference type="EMBL" id="RYR36453.1"/>
    </source>
</evidence>
<reference evidence="2 3" key="1">
    <citation type="submission" date="2019-01" db="EMBL/GenBank/DDBJ databases">
        <title>Sequencing of cultivated peanut Arachis hypogaea provides insights into genome evolution and oil improvement.</title>
        <authorList>
            <person name="Chen X."/>
        </authorList>
    </citation>
    <scope>NUCLEOTIDE SEQUENCE [LARGE SCALE GENOMIC DNA]</scope>
    <source>
        <strain evidence="3">cv. Fuhuasheng</strain>
        <tissue evidence="2">Leaves</tissue>
    </source>
</reference>
<dbReference type="PANTHER" id="PTHR33223:SF10">
    <property type="entry name" value="AMINOTRANSFERASE-LIKE PLANT MOBILE DOMAIN-CONTAINING PROTEIN"/>
    <property type="match status" value="1"/>
</dbReference>
<dbReference type="AlphaFoldDB" id="A0A445BCQ2"/>
<comment type="caution">
    <text evidence="2">The sequence shown here is derived from an EMBL/GenBank/DDBJ whole genome shotgun (WGS) entry which is preliminary data.</text>
</comment>
<dbReference type="Pfam" id="PF03732">
    <property type="entry name" value="Retrotrans_gag"/>
    <property type="match status" value="1"/>
</dbReference>
<sequence length="108" mass="12272">MTPERSRVTPKLGRAKTLLNNGTVCGDAIRCKAFLVMLLEPTIEWFNILPSGSISSFNDIKIKFLSHFTTRQTQAKHPISLLGIEQRTKKSIHDYLDRFNKALLEVNT</sequence>
<dbReference type="PANTHER" id="PTHR33223">
    <property type="entry name" value="CCHC-TYPE DOMAIN-CONTAINING PROTEIN"/>
    <property type="match status" value="1"/>
</dbReference>
<dbReference type="Proteomes" id="UP000289738">
    <property type="component" value="Chromosome A09"/>
</dbReference>
<feature type="domain" description="Retrotransposon gag" evidence="1">
    <location>
        <begin position="34"/>
        <end position="106"/>
    </location>
</feature>
<keyword evidence="3" id="KW-1185">Reference proteome</keyword>
<protein>
    <recommendedName>
        <fullName evidence="1">Retrotransposon gag domain-containing protein</fullName>
    </recommendedName>
</protein>
<evidence type="ECO:0000313" key="3">
    <source>
        <dbReference type="Proteomes" id="UP000289738"/>
    </source>
</evidence>
<name>A0A445BCQ2_ARAHY</name>
<organism evidence="2 3">
    <name type="scientific">Arachis hypogaea</name>
    <name type="common">Peanut</name>
    <dbReference type="NCBI Taxonomy" id="3818"/>
    <lineage>
        <taxon>Eukaryota</taxon>
        <taxon>Viridiplantae</taxon>
        <taxon>Streptophyta</taxon>
        <taxon>Embryophyta</taxon>
        <taxon>Tracheophyta</taxon>
        <taxon>Spermatophyta</taxon>
        <taxon>Magnoliopsida</taxon>
        <taxon>eudicotyledons</taxon>
        <taxon>Gunneridae</taxon>
        <taxon>Pentapetalae</taxon>
        <taxon>rosids</taxon>
        <taxon>fabids</taxon>
        <taxon>Fabales</taxon>
        <taxon>Fabaceae</taxon>
        <taxon>Papilionoideae</taxon>
        <taxon>50 kb inversion clade</taxon>
        <taxon>dalbergioids sensu lato</taxon>
        <taxon>Dalbergieae</taxon>
        <taxon>Pterocarpus clade</taxon>
        <taxon>Arachis</taxon>
    </lineage>
</organism>